<dbReference type="Proteomes" id="UP001303373">
    <property type="component" value="Chromosome 2"/>
</dbReference>
<feature type="compositionally biased region" description="Basic and acidic residues" evidence="1">
    <location>
        <begin position="38"/>
        <end position="49"/>
    </location>
</feature>
<keyword evidence="4" id="KW-1185">Reference proteome</keyword>
<dbReference type="GO" id="GO:0005681">
    <property type="term" value="C:spliceosomal complex"/>
    <property type="evidence" value="ECO:0007669"/>
    <property type="project" value="TreeGrafter"/>
</dbReference>
<dbReference type="Gene3D" id="3.10.20.90">
    <property type="entry name" value="Phosphatidylinositol 3-kinase Catalytic Subunit, Chain A, domain 1"/>
    <property type="match status" value="1"/>
</dbReference>
<dbReference type="Gene3D" id="1.20.58.120">
    <property type="entry name" value="BAG domain"/>
    <property type="match status" value="1"/>
</dbReference>
<dbReference type="SMART" id="SM00264">
    <property type="entry name" value="BAG"/>
    <property type="match status" value="1"/>
</dbReference>
<evidence type="ECO:0000313" key="4">
    <source>
        <dbReference type="Proteomes" id="UP001303373"/>
    </source>
</evidence>
<dbReference type="EMBL" id="CP138581">
    <property type="protein sequence ID" value="WPG98405.1"/>
    <property type="molecule type" value="Genomic_DNA"/>
</dbReference>
<reference evidence="3 4" key="1">
    <citation type="submission" date="2023-11" db="EMBL/GenBank/DDBJ databases">
        <title>An acidophilic fungus is an integral part of prey digestion in a carnivorous sundew plant.</title>
        <authorList>
            <person name="Tsai I.J."/>
        </authorList>
    </citation>
    <scope>NUCLEOTIDE SEQUENCE [LARGE SCALE GENOMIC DNA]</scope>
    <source>
        <strain evidence="3">169a</strain>
    </source>
</reference>
<dbReference type="GO" id="GO:0000398">
    <property type="term" value="P:mRNA splicing, via spliceosome"/>
    <property type="evidence" value="ECO:0007669"/>
    <property type="project" value="InterPro"/>
</dbReference>
<dbReference type="CDD" id="cd17039">
    <property type="entry name" value="Ubl_ubiquitin_like"/>
    <property type="match status" value="1"/>
</dbReference>
<feature type="compositionally biased region" description="Basic residues" evidence="1">
    <location>
        <begin position="176"/>
        <end position="190"/>
    </location>
</feature>
<dbReference type="PROSITE" id="PS51035">
    <property type="entry name" value="BAG"/>
    <property type="match status" value="1"/>
</dbReference>
<proteinExistence type="predicted"/>
<dbReference type="AlphaFoldDB" id="A0AAQ3M217"/>
<dbReference type="PANTHER" id="PTHR14942">
    <property type="entry name" value="U11/U12 SMALL NUCLEAR RIBONUCLEOPROTEIN 25 KDA PROTEIN"/>
    <property type="match status" value="1"/>
</dbReference>
<evidence type="ECO:0000313" key="3">
    <source>
        <dbReference type="EMBL" id="WPG98405.1"/>
    </source>
</evidence>
<dbReference type="SUPFAM" id="SSF54236">
    <property type="entry name" value="Ubiquitin-like"/>
    <property type="match status" value="1"/>
</dbReference>
<dbReference type="InterPro" id="IPR036533">
    <property type="entry name" value="BAG_dom_sf"/>
</dbReference>
<dbReference type="InterPro" id="IPR029071">
    <property type="entry name" value="Ubiquitin-like_domsf"/>
</dbReference>
<feature type="compositionally biased region" description="Acidic residues" evidence="1">
    <location>
        <begin position="154"/>
        <end position="164"/>
    </location>
</feature>
<gene>
    <name evidence="3" type="ORF">R9X50_00119500</name>
</gene>
<protein>
    <recommendedName>
        <fullName evidence="2">BAG domain-containing protein</fullName>
    </recommendedName>
</protein>
<feature type="compositionally biased region" description="Polar residues" evidence="1">
    <location>
        <begin position="16"/>
        <end position="33"/>
    </location>
</feature>
<dbReference type="PANTHER" id="PTHR14942:SF0">
    <property type="entry name" value="U11_U12 SMALL NUCLEAR RIBONUCLEOPROTEIN 25 KDA PROTEIN"/>
    <property type="match status" value="1"/>
</dbReference>
<feature type="region of interest" description="Disordered" evidence="1">
    <location>
        <begin position="147"/>
        <end position="228"/>
    </location>
</feature>
<dbReference type="Pfam" id="PF02179">
    <property type="entry name" value="BAG"/>
    <property type="match status" value="1"/>
</dbReference>
<accession>A0AAQ3M217</accession>
<feature type="domain" description="BAG" evidence="2">
    <location>
        <begin position="253"/>
        <end position="312"/>
    </location>
</feature>
<dbReference type="SUPFAM" id="SSF63491">
    <property type="entry name" value="BAG domain"/>
    <property type="match status" value="1"/>
</dbReference>
<dbReference type="InterPro" id="IPR003103">
    <property type="entry name" value="BAG_domain"/>
</dbReference>
<organism evidence="3 4">
    <name type="scientific">Acrodontium crateriforme</name>
    <dbReference type="NCBI Taxonomy" id="150365"/>
    <lineage>
        <taxon>Eukaryota</taxon>
        <taxon>Fungi</taxon>
        <taxon>Dikarya</taxon>
        <taxon>Ascomycota</taxon>
        <taxon>Pezizomycotina</taxon>
        <taxon>Dothideomycetes</taxon>
        <taxon>Dothideomycetidae</taxon>
        <taxon>Mycosphaerellales</taxon>
        <taxon>Teratosphaeriaceae</taxon>
        <taxon>Acrodontium</taxon>
    </lineage>
</organism>
<name>A0AAQ3M217_9PEZI</name>
<evidence type="ECO:0000256" key="1">
    <source>
        <dbReference type="SAM" id="MobiDB-lite"/>
    </source>
</evidence>
<dbReference type="InterPro" id="IPR039690">
    <property type="entry name" value="SNRNP25"/>
</dbReference>
<dbReference type="GO" id="GO:0051087">
    <property type="term" value="F:protein-folding chaperone binding"/>
    <property type="evidence" value="ECO:0007669"/>
    <property type="project" value="InterPro"/>
</dbReference>
<evidence type="ECO:0000259" key="2">
    <source>
        <dbReference type="PROSITE" id="PS51035"/>
    </source>
</evidence>
<feature type="region of interest" description="Disordered" evidence="1">
    <location>
        <begin position="1"/>
        <end position="66"/>
    </location>
</feature>
<sequence>MSWTSRLGNLGRFSPFTRSPPQGSSKVSDSDFSYITADDLRKHQAEANKHSQHTVESPQEYGPPRDTDVLVLRNKKKDFTVHFPAYSIPRGELTIGQVREQAGKKTGTADWRRVKLLYKGKNLKDDSRTCKQEGVREGAELMCTIADSIPSDSPSDDSEDDEFGGQDNDNGDGAARKKRNRGKRSKRKNKREQNSGTSTPLESSERLGVPPATQRAPSPKPPATPATPIEKLDALFATLHSFIPDCDKFKSAPPGEPAKRDFEHKRLSETLLTQVLLKADGVEVEGDTEARMRRKELVKETQAILQSLDAAVKA</sequence>